<evidence type="ECO:0000313" key="2">
    <source>
        <dbReference type="Proteomes" id="UP001320245"/>
    </source>
</evidence>
<reference evidence="1 2" key="1">
    <citation type="journal article" date="2023" name="PLoS ONE">
        <title>Cytospora paraplurivora sp. nov. isolated from orchards with fruit tree decline syndrome in Ontario, Canada.</title>
        <authorList>
            <person name="Ilyukhin E."/>
            <person name="Nguyen H.D.T."/>
            <person name="Castle A.J."/>
            <person name="Ellouze W."/>
        </authorList>
    </citation>
    <scope>NUCLEOTIDE SEQUENCE [LARGE SCALE GENOMIC DNA]</scope>
    <source>
        <strain evidence="1 2">FDS-564</strain>
    </source>
</reference>
<evidence type="ECO:0000313" key="1">
    <source>
        <dbReference type="EMBL" id="KAK7739659.1"/>
    </source>
</evidence>
<dbReference type="InterPro" id="IPR052999">
    <property type="entry name" value="PTS1_Protein"/>
</dbReference>
<gene>
    <name evidence="1" type="ORF">SLS53_005626</name>
</gene>
<dbReference type="AlphaFoldDB" id="A0AAN9U6V9"/>
<organism evidence="1 2">
    <name type="scientific">Cytospora paraplurivora</name>
    <dbReference type="NCBI Taxonomy" id="2898453"/>
    <lineage>
        <taxon>Eukaryota</taxon>
        <taxon>Fungi</taxon>
        <taxon>Dikarya</taxon>
        <taxon>Ascomycota</taxon>
        <taxon>Pezizomycotina</taxon>
        <taxon>Sordariomycetes</taxon>
        <taxon>Sordariomycetidae</taxon>
        <taxon>Diaporthales</taxon>
        <taxon>Cytosporaceae</taxon>
        <taxon>Cytospora</taxon>
    </lineage>
</organism>
<dbReference type="PANTHER" id="PTHR28180:SF2">
    <property type="entry name" value="PEROXISOMAL PROTEIN 2"/>
    <property type="match status" value="1"/>
</dbReference>
<comment type="caution">
    <text evidence="1">The sequence shown here is derived from an EMBL/GenBank/DDBJ whole genome shotgun (WGS) entry which is preliminary data.</text>
</comment>
<proteinExistence type="predicted"/>
<accession>A0AAN9U6V9</accession>
<dbReference type="Proteomes" id="UP001320245">
    <property type="component" value="Unassembled WGS sequence"/>
</dbReference>
<dbReference type="PANTHER" id="PTHR28180">
    <property type="entry name" value="CONSERVED MITOCHONDRIAL PROTEIN-RELATED"/>
    <property type="match status" value="1"/>
</dbReference>
<evidence type="ECO:0008006" key="3">
    <source>
        <dbReference type="Google" id="ProtNLM"/>
    </source>
</evidence>
<dbReference type="Gene3D" id="1.20.1290.10">
    <property type="entry name" value="AhpD-like"/>
    <property type="match status" value="1"/>
</dbReference>
<name>A0AAN9U6V9_9PEZI</name>
<protein>
    <recommendedName>
        <fullName evidence="3">Dol-P-Man:Man(5)GlcNAc(2)-PP-Dol alpha-1,3-mannosyltransferase</fullName>
    </recommendedName>
</protein>
<keyword evidence="2" id="KW-1185">Reference proteome</keyword>
<sequence length="297" mass="31635">MPHHATHITMSRSKLSPALKDLINAPFARPGPTKAPPGIGKIYERIASEAHAKNVGNKPWLALTTAATFTINSPDSLTAIHAVATNPNAQPSYTPTSPVQAAEFIREVGLKCISFNGIPRSINCLGAFHSSLPRDVQSALETRPSRTITPENLPRRNATGLALWKSVYEPFDAKLVGKLAASHPDLPVHILGSHYGPLLSDPEGAERGGLAGVGRVLTSVLAIACLRAQAGVGPQVLSHVFGLRKAIEQGWHVREAGGEEERKGWEWLAGDDGGEWILKSVDDIVEAVGGTTFAARL</sequence>
<dbReference type="InterPro" id="IPR029032">
    <property type="entry name" value="AhpD-like"/>
</dbReference>
<dbReference type="EMBL" id="JAJSPL020000022">
    <property type="protein sequence ID" value="KAK7739659.1"/>
    <property type="molecule type" value="Genomic_DNA"/>
</dbReference>
<dbReference type="SUPFAM" id="SSF69118">
    <property type="entry name" value="AhpD-like"/>
    <property type="match status" value="1"/>
</dbReference>